<dbReference type="OrthoDB" id="9787568at2"/>
<dbReference type="GO" id="GO:0031564">
    <property type="term" value="P:transcription antitermination"/>
    <property type="evidence" value="ECO:0007669"/>
    <property type="project" value="UniProtKB-KW"/>
</dbReference>
<keyword evidence="4" id="KW-0805">Transcription regulation</keyword>
<evidence type="ECO:0000256" key="4">
    <source>
        <dbReference type="ARBA" id="ARBA00023015"/>
    </source>
</evidence>
<sequence length="314" mass="36753">MLSRRLLRIKAVKALYAHFKSDSDSLISSEKNLMFSIDKTYELYHQLLWLIVDVATVAENKIELGRKKHLPTEQERNPNTKFIDNRVIAALRNSERLTDYLTSHKLGWVRYPELVKHLYKAMTASDYYREYMASPSRSFKEDQKLIEDFYTYTVDNCEELENVVEEQSIFWADDVDFANIMVLRTLANMKVSQDEVPLLPEYKNEDDKAFVKELFRHTLVHYKEYFDYIGRFTKNWDVERIAFMDNLIMAATMSELINFPSIPVKVTLDEFIEIAKYYSTPGSSTFINGILDKVVEALREEGKIAKSGRGLLDK</sequence>
<dbReference type="GO" id="GO:0006353">
    <property type="term" value="P:DNA-templated transcription termination"/>
    <property type="evidence" value="ECO:0007669"/>
    <property type="project" value="InterPro"/>
</dbReference>
<dbReference type="STRING" id="742725.HMPREF9450_01729"/>
<dbReference type="PATRIC" id="fig|742725.3.peg.1823"/>
<accession>G5HAR4</accession>
<dbReference type="GeneID" id="92815241"/>
<evidence type="ECO:0000256" key="3">
    <source>
        <dbReference type="ARBA" id="ARBA00022884"/>
    </source>
</evidence>
<dbReference type="RefSeq" id="WP_009134535.1">
    <property type="nucleotide sequence ID" value="NZ_CP102250.1"/>
</dbReference>
<gene>
    <name evidence="7" type="ORF">HMPREF9450_01729</name>
</gene>
<keyword evidence="3" id="KW-0694">RNA-binding</keyword>
<organism evidence="7 8">
    <name type="scientific">Alistipes indistinctus YIT 12060</name>
    <dbReference type="NCBI Taxonomy" id="742725"/>
    <lineage>
        <taxon>Bacteria</taxon>
        <taxon>Pseudomonadati</taxon>
        <taxon>Bacteroidota</taxon>
        <taxon>Bacteroidia</taxon>
        <taxon>Bacteroidales</taxon>
        <taxon>Rikenellaceae</taxon>
        <taxon>Alistipes</taxon>
    </lineage>
</organism>
<evidence type="ECO:0000313" key="7">
    <source>
        <dbReference type="EMBL" id="EHB91680.1"/>
    </source>
</evidence>
<dbReference type="InterPro" id="IPR011605">
    <property type="entry name" value="NusB_fam"/>
</dbReference>
<evidence type="ECO:0000256" key="1">
    <source>
        <dbReference type="ARBA" id="ARBA00005952"/>
    </source>
</evidence>
<evidence type="ECO:0000256" key="2">
    <source>
        <dbReference type="ARBA" id="ARBA00022814"/>
    </source>
</evidence>
<dbReference type="PANTHER" id="PTHR11078:SF3">
    <property type="entry name" value="ANTITERMINATION NUSB DOMAIN-CONTAINING PROTEIN"/>
    <property type="match status" value="1"/>
</dbReference>
<dbReference type="SUPFAM" id="SSF48013">
    <property type="entry name" value="NusB-like"/>
    <property type="match status" value="1"/>
</dbReference>
<feature type="domain" description="NusB/RsmB/TIM44" evidence="6">
    <location>
        <begin position="199"/>
        <end position="295"/>
    </location>
</feature>
<dbReference type="EMBL" id="ADLD01000013">
    <property type="protein sequence ID" value="EHB91680.1"/>
    <property type="molecule type" value="Genomic_DNA"/>
</dbReference>
<proteinExistence type="inferred from homology"/>
<dbReference type="GO" id="GO:0005829">
    <property type="term" value="C:cytosol"/>
    <property type="evidence" value="ECO:0007669"/>
    <property type="project" value="TreeGrafter"/>
</dbReference>
<evidence type="ECO:0000256" key="5">
    <source>
        <dbReference type="ARBA" id="ARBA00023163"/>
    </source>
</evidence>
<reference evidence="7 8" key="1">
    <citation type="submission" date="2011-08" db="EMBL/GenBank/DDBJ databases">
        <title>The Genome Sequence of Alistipes indistinctus YIT 12060.</title>
        <authorList>
            <consortium name="The Broad Institute Genome Sequencing Platform"/>
            <person name="Earl A."/>
            <person name="Ward D."/>
            <person name="Feldgarden M."/>
            <person name="Gevers D."/>
            <person name="Morotomi M."/>
            <person name="Young S.K."/>
            <person name="Zeng Q."/>
            <person name="Gargeya S."/>
            <person name="Fitzgerald M."/>
            <person name="Haas B."/>
            <person name="Abouelleil A."/>
            <person name="Alvarado L."/>
            <person name="Arachchi H.M."/>
            <person name="Berlin A."/>
            <person name="Brown A."/>
            <person name="Chapman S.B."/>
            <person name="Chen Z."/>
            <person name="Dunbar C."/>
            <person name="Freedman E."/>
            <person name="Gearin G."/>
            <person name="Gellesch M."/>
            <person name="Goldberg J."/>
            <person name="Griggs A."/>
            <person name="Gujja S."/>
            <person name="Heiman D."/>
            <person name="Howarth C."/>
            <person name="Larson L."/>
            <person name="Lui A."/>
            <person name="MacDonald P.J.P."/>
            <person name="Montmayeur A."/>
            <person name="Murphy C."/>
            <person name="Neiman D."/>
            <person name="Pearson M."/>
            <person name="Priest M."/>
            <person name="Roberts A."/>
            <person name="Saif S."/>
            <person name="Shea T."/>
            <person name="Shenoy N."/>
            <person name="Sisk P."/>
            <person name="Stolte C."/>
            <person name="Sykes S."/>
            <person name="Wortman J."/>
            <person name="Nusbaum C."/>
            <person name="Birren B."/>
        </authorList>
    </citation>
    <scope>NUCLEOTIDE SEQUENCE [LARGE SCALE GENOMIC DNA]</scope>
    <source>
        <strain evidence="7 8">YIT 12060</strain>
    </source>
</reference>
<dbReference type="GO" id="GO:0003723">
    <property type="term" value="F:RNA binding"/>
    <property type="evidence" value="ECO:0007669"/>
    <property type="project" value="UniProtKB-KW"/>
</dbReference>
<name>G5HAR4_9BACT</name>
<evidence type="ECO:0000313" key="8">
    <source>
        <dbReference type="Proteomes" id="UP000006008"/>
    </source>
</evidence>
<protein>
    <recommendedName>
        <fullName evidence="6">NusB/RsmB/TIM44 domain-containing protein</fullName>
    </recommendedName>
</protein>
<keyword evidence="2" id="KW-0889">Transcription antitermination</keyword>
<keyword evidence="8" id="KW-1185">Reference proteome</keyword>
<comment type="caution">
    <text evidence="7">The sequence shown here is derived from an EMBL/GenBank/DDBJ whole genome shotgun (WGS) entry which is preliminary data.</text>
</comment>
<dbReference type="Proteomes" id="UP000006008">
    <property type="component" value="Unassembled WGS sequence"/>
</dbReference>
<dbReference type="eggNOG" id="COG0781">
    <property type="taxonomic scope" value="Bacteria"/>
</dbReference>
<keyword evidence="5" id="KW-0804">Transcription</keyword>
<dbReference type="Gene3D" id="1.10.940.10">
    <property type="entry name" value="NusB-like"/>
    <property type="match status" value="1"/>
</dbReference>
<dbReference type="AlphaFoldDB" id="G5HAR4"/>
<dbReference type="InterPro" id="IPR006027">
    <property type="entry name" value="NusB_RsmB_TIM44"/>
</dbReference>
<comment type="similarity">
    <text evidence="1">Belongs to the NusB family.</text>
</comment>
<dbReference type="HOGENOM" id="CLU_058797_0_0_10"/>
<dbReference type="InterPro" id="IPR035926">
    <property type="entry name" value="NusB-like_sf"/>
</dbReference>
<evidence type="ECO:0000259" key="6">
    <source>
        <dbReference type="Pfam" id="PF01029"/>
    </source>
</evidence>
<dbReference type="Pfam" id="PF01029">
    <property type="entry name" value="NusB"/>
    <property type="match status" value="1"/>
</dbReference>
<dbReference type="PANTHER" id="PTHR11078">
    <property type="entry name" value="N UTILIZATION SUBSTANCE PROTEIN B-RELATED"/>
    <property type="match status" value="1"/>
</dbReference>